<name>A0A8J7LTI4_9BACT</name>
<comment type="caution">
    <text evidence="1">The sequence shown here is derived from an EMBL/GenBank/DDBJ whole genome shotgun (WGS) entry which is preliminary data.</text>
</comment>
<evidence type="ECO:0000313" key="1">
    <source>
        <dbReference type="EMBL" id="MBJ6723464.1"/>
    </source>
</evidence>
<organism evidence="1 2">
    <name type="scientific">Geomesophilobacter sediminis</name>
    <dbReference type="NCBI Taxonomy" id="2798584"/>
    <lineage>
        <taxon>Bacteria</taxon>
        <taxon>Pseudomonadati</taxon>
        <taxon>Thermodesulfobacteriota</taxon>
        <taxon>Desulfuromonadia</taxon>
        <taxon>Geobacterales</taxon>
        <taxon>Geobacteraceae</taxon>
        <taxon>Geomesophilobacter</taxon>
    </lineage>
</organism>
<proteinExistence type="predicted"/>
<accession>A0A8J7LTI4</accession>
<dbReference type="EMBL" id="JAEMHM010000002">
    <property type="protein sequence ID" value="MBJ6723464.1"/>
    <property type="molecule type" value="Genomic_DNA"/>
</dbReference>
<gene>
    <name evidence="1" type="ORF">JFN93_01970</name>
</gene>
<keyword evidence="2" id="KW-1185">Reference proteome</keyword>
<reference evidence="1" key="1">
    <citation type="submission" date="2020-12" db="EMBL/GenBank/DDBJ databases">
        <title>Geomonas sp. Red875, isolated from river sediment.</title>
        <authorList>
            <person name="Xu Z."/>
            <person name="Zhang Z."/>
            <person name="Masuda Y."/>
            <person name="Itoh H."/>
            <person name="Senoo K."/>
        </authorList>
    </citation>
    <scope>NUCLEOTIDE SEQUENCE</scope>
    <source>
        <strain evidence="1">Red875</strain>
    </source>
</reference>
<protein>
    <submittedName>
        <fullName evidence="1">Uncharacterized protein</fullName>
    </submittedName>
</protein>
<sequence>MQIRAYLKQEIALKQIETALGIFFAQGDLFSVITLAAAAEEILAQLPGGGPAGIKRAFTSIFEILRIKRNRDHDRHFNFEDEELVHMDPYQDAVFLLGRAIDEYQQVSGTLTPDMLRFNTSVRTPE</sequence>
<dbReference type="Proteomes" id="UP000636888">
    <property type="component" value="Unassembled WGS sequence"/>
</dbReference>
<dbReference type="RefSeq" id="WP_199382314.1">
    <property type="nucleotide sequence ID" value="NZ_JAEMHM010000002.1"/>
</dbReference>
<evidence type="ECO:0000313" key="2">
    <source>
        <dbReference type="Proteomes" id="UP000636888"/>
    </source>
</evidence>
<dbReference type="AlphaFoldDB" id="A0A8J7LTI4"/>